<dbReference type="Gene3D" id="3.10.620.30">
    <property type="match status" value="1"/>
</dbReference>
<dbReference type="RefSeq" id="WP_060687752.1">
    <property type="nucleotide sequence ID" value="NZ_LGKN01000009.1"/>
</dbReference>
<protein>
    <recommendedName>
        <fullName evidence="3">Transglutaminase-like domain-containing protein</fullName>
    </recommendedName>
</protein>
<evidence type="ECO:0000313" key="5">
    <source>
        <dbReference type="Proteomes" id="UP000050502"/>
    </source>
</evidence>
<proteinExistence type="predicted"/>
<keyword evidence="2" id="KW-1133">Transmembrane helix</keyword>
<dbReference type="Pfam" id="PF01841">
    <property type="entry name" value="Transglut_core"/>
    <property type="match status" value="1"/>
</dbReference>
<feature type="domain" description="Transglutaminase-like" evidence="3">
    <location>
        <begin position="498"/>
        <end position="570"/>
    </location>
</feature>
<dbReference type="InterPro" id="IPR052901">
    <property type="entry name" value="Bact_TGase-like"/>
</dbReference>
<feature type="region of interest" description="Disordered" evidence="1">
    <location>
        <begin position="574"/>
        <end position="604"/>
    </location>
</feature>
<sequence>MRTRYHPREGWLSIGLLGAMVLLTARALQAARWSPNLDLLTPTVLAAFVVGILLAKSRLPGVLAFLLALVAGVGVITSLAFRFVPDEALTATEKTLLIWERVQGWAETVLASGRPGTDTAIFVMTLMAILWLVTFFACWSFFHNRSPWGVLLPLGTVVLINTYYGPEDLTLYLIVFLLLGYLFFVRHHLLERETEWQQRGIQYSKDVLFDFLRDGTVFAVVMLALAWLGPTAVESETLNPVLARLTRPWLAAQETWNRMFATLNYRGNSRSGGWFGQEMAFRGPLNRSDDLIMYVQAERGRYWRATVYDTYTGLGWEASTPRTIDLPGEHPRIPLIADAQGRIATDIAVELIRPAGRLLFLPQQPVQVSLPARAVVAGPAALEAQSIEEVPPTGLAQLFAKSPLVTGDTYTAVAAIPDPDEQSLRQAGTDYPPEIAEHYTRLPPTVPPEVAQLARELTEGLDTPYDKAKAIERYLRTIPYDETIPPPPPGEDGVYYFLFDIRAGYCDYYASAMAVMLRSLGIPARIAQGYSQGRLINPDAHVYEVRGLNAHTWVEVYFPGFGWIEFEPTAAEPVLNRPPRPPEMNEPNTTLGQNGEAQSPTERENQLDRLRDIEGQIADEQGGSDPFATLRRPPDLRTLAVPIATAGGLALVLLAGYWALARRWQRLPVVEQAYDQLVLIGRFLRLRPHAWQTPREYVHAIGERIPTVREPLTRLSIFLNKARFAPHRYTEEDEAHASATWREARDRLVAWLVRRRPPA</sequence>
<dbReference type="InterPro" id="IPR038765">
    <property type="entry name" value="Papain-like_cys_pep_sf"/>
</dbReference>
<feature type="transmembrane region" description="Helical" evidence="2">
    <location>
        <begin position="639"/>
        <end position="660"/>
    </location>
</feature>
<feature type="transmembrane region" description="Helical" evidence="2">
    <location>
        <begin position="120"/>
        <end position="141"/>
    </location>
</feature>
<comment type="caution">
    <text evidence="4">The sequence shown here is derived from an EMBL/GenBank/DDBJ whole genome shotgun (WGS) entry which is preliminary data.</text>
</comment>
<evidence type="ECO:0000256" key="1">
    <source>
        <dbReference type="SAM" id="MobiDB-lite"/>
    </source>
</evidence>
<dbReference type="SMART" id="SM00460">
    <property type="entry name" value="TGc"/>
    <property type="match status" value="1"/>
</dbReference>
<feature type="transmembrane region" description="Helical" evidence="2">
    <location>
        <begin position="171"/>
        <end position="190"/>
    </location>
</feature>
<feature type="compositionally biased region" description="Polar residues" evidence="1">
    <location>
        <begin position="589"/>
        <end position="600"/>
    </location>
</feature>
<keyword evidence="2" id="KW-0472">Membrane</keyword>
<evidence type="ECO:0000313" key="4">
    <source>
        <dbReference type="EMBL" id="KPL86396.1"/>
    </source>
</evidence>
<dbReference type="InterPro" id="IPR002931">
    <property type="entry name" value="Transglutaminase-like"/>
</dbReference>
<dbReference type="PATRIC" id="fig|872965.6.peg.2414"/>
<dbReference type="InterPro" id="IPR021878">
    <property type="entry name" value="TgpA_N"/>
</dbReference>
<evidence type="ECO:0000256" key="2">
    <source>
        <dbReference type="SAM" id="Phobius"/>
    </source>
</evidence>
<dbReference type="Pfam" id="PF13559">
    <property type="entry name" value="DUF4129"/>
    <property type="match status" value="1"/>
</dbReference>
<evidence type="ECO:0000259" key="3">
    <source>
        <dbReference type="SMART" id="SM00460"/>
    </source>
</evidence>
<dbReference type="PANTHER" id="PTHR42736">
    <property type="entry name" value="PROTEIN-GLUTAMINE GAMMA-GLUTAMYLTRANSFERASE"/>
    <property type="match status" value="1"/>
</dbReference>
<feature type="transmembrane region" description="Helical" evidence="2">
    <location>
        <begin position="37"/>
        <end position="55"/>
    </location>
</feature>
<keyword evidence="2" id="KW-0812">Transmembrane</keyword>
<dbReference type="Pfam" id="PF11992">
    <property type="entry name" value="TgpA_N"/>
    <property type="match status" value="1"/>
</dbReference>
<dbReference type="InterPro" id="IPR025403">
    <property type="entry name" value="TgpA-like_C"/>
</dbReference>
<dbReference type="AlphaFoldDB" id="A0A0P6XT82"/>
<organism evidence="4 5">
    <name type="scientific">Ardenticatena maritima</name>
    <dbReference type="NCBI Taxonomy" id="872965"/>
    <lineage>
        <taxon>Bacteria</taxon>
        <taxon>Bacillati</taxon>
        <taxon>Chloroflexota</taxon>
        <taxon>Ardenticatenia</taxon>
        <taxon>Ardenticatenales</taxon>
        <taxon>Ardenticatenaceae</taxon>
        <taxon>Ardenticatena</taxon>
    </lineage>
</organism>
<dbReference type="PANTHER" id="PTHR42736:SF1">
    <property type="entry name" value="PROTEIN-GLUTAMINE GAMMA-GLUTAMYLTRANSFERASE"/>
    <property type="match status" value="1"/>
</dbReference>
<feature type="transmembrane region" description="Helical" evidence="2">
    <location>
        <begin position="211"/>
        <end position="229"/>
    </location>
</feature>
<dbReference type="EMBL" id="LGKN01000009">
    <property type="protein sequence ID" value="KPL86396.1"/>
    <property type="molecule type" value="Genomic_DNA"/>
</dbReference>
<accession>A0A0P6XT82</accession>
<name>A0A0P6XT82_9CHLR</name>
<reference evidence="4 5" key="1">
    <citation type="submission" date="2015-07" db="EMBL/GenBank/DDBJ databases">
        <title>Whole genome sequence of Ardenticatena maritima DSM 23922.</title>
        <authorList>
            <person name="Hemp J."/>
            <person name="Ward L.M."/>
            <person name="Pace L.A."/>
            <person name="Fischer W.W."/>
        </authorList>
    </citation>
    <scope>NUCLEOTIDE SEQUENCE [LARGE SCALE GENOMIC DNA]</scope>
    <source>
        <strain evidence="4 5">110S</strain>
    </source>
</reference>
<dbReference type="Proteomes" id="UP000050502">
    <property type="component" value="Unassembled WGS sequence"/>
</dbReference>
<gene>
    <name evidence="4" type="ORF">SE16_13865</name>
</gene>
<feature type="transmembrane region" description="Helical" evidence="2">
    <location>
        <begin position="62"/>
        <end position="84"/>
    </location>
</feature>
<feature type="transmembrane region" description="Helical" evidence="2">
    <location>
        <begin position="148"/>
        <end position="165"/>
    </location>
</feature>
<dbReference type="SUPFAM" id="SSF54001">
    <property type="entry name" value="Cysteine proteinases"/>
    <property type="match status" value="1"/>
</dbReference>